<evidence type="ECO:0000256" key="2">
    <source>
        <dbReference type="SAM" id="Phobius"/>
    </source>
</evidence>
<sequence length="784" mass="92859">MIILLLIQTCYSSTLIDISTKNSITDLFIGCQIKGENQNNLLFQCQKMNAIIPKQELDQEIVLAYSFNKTEDIQLSNMLLSQLIIDTETQFYGIQFLNLHNSNYGDFLQMIQFSITNSSYYNYQATVIDGTLNMITLIKNYVNETKIVLYFIPIYPGRVKFIPLPSQNFTCETNCDIKGFSQYFNKQRNSLVIVFSEENSFKIVEFPFKDWNFRNISNYNITEFLDNEIILKTKLFEDYLLVELKTSQALFSISSIIFELKLLKIFSKQPLYIDHKTNLIFQKSENQTVVYIIQNQQNWFVQKQITLLSILDVQFTDSIIVENENQFIFIYDNFQKITIQIDINQNINTESECLNNFTKFPYPNPSSLNYQFKLLQKTLEPNKIHNEPLQELQNYTSCIKPCDLLYFNYEISLVPYDQQCIISNLQQWLTDYCSFSNSCMKCNKNIGCYWENDTCQKETEMYKIDLSSNEQSSKWYYGKLWQCEEILQKNTQTFSDYNQTEFQQSKEFTYKGKIRKDQIYSWFFDAEEFQQFNLYFKADLVKIPFQSQISICFGMNKNEICTQMNFDLWDLNQSTIYRFKGYFFRYTIIFNEENFANEMTFVFQNSPPISIIDRLKQSLFQMLVFVLCGILLFCIMGYMAKRRLQYLVAQTIDNDLIQIGPYFQNQVPLSEERLKNVMQNLIDQEIIIKYPSDPCLLLYGEDCCAFCLDQFDVSQFVTQLFCGHVYHYDCFEDWIKIIGLLDKCPICNQKVEHFLSNKEDYAIIKSQILDRINESEKHTTQLIE</sequence>
<proteinExistence type="predicted"/>
<dbReference type="Pfam" id="PF13639">
    <property type="entry name" value="zf-RING_2"/>
    <property type="match status" value="1"/>
</dbReference>
<dbReference type="GO" id="GO:0008270">
    <property type="term" value="F:zinc ion binding"/>
    <property type="evidence" value="ECO:0007669"/>
    <property type="project" value="UniProtKB-KW"/>
</dbReference>
<dbReference type="SMART" id="SM00184">
    <property type="entry name" value="RING"/>
    <property type="match status" value="1"/>
</dbReference>
<feature type="domain" description="RING-type" evidence="3">
    <location>
        <begin position="704"/>
        <end position="748"/>
    </location>
</feature>
<dbReference type="Proteomes" id="UP000692954">
    <property type="component" value="Unassembled WGS sequence"/>
</dbReference>
<evidence type="ECO:0000259" key="3">
    <source>
        <dbReference type="PROSITE" id="PS50089"/>
    </source>
</evidence>
<dbReference type="EMBL" id="CAJJDN010000002">
    <property type="protein sequence ID" value="CAD8046751.1"/>
    <property type="molecule type" value="Genomic_DNA"/>
</dbReference>
<dbReference type="AlphaFoldDB" id="A0A8S1JW69"/>
<dbReference type="PROSITE" id="PS50089">
    <property type="entry name" value="ZF_RING_2"/>
    <property type="match status" value="1"/>
</dbReference>
<keyword evidence="1" id="KW-0479">Metal-binding</keyword>
<dbReference type="OrthoDB" id="21204at2759"/>
<keyword evidence="1" id="KW-0862">Zinc</keyword>
<organism evidence="4 5">
    <name type="scientific">Paramecium sonneborni</name>
    <dbReference type="NCBI Taxonomy" id="65129"/>
    <lineage>
        <taxon>Eukaryota</taxon>
        <taxon>Sar</taxon>
        <taxon>Alveolata</taxon>
        <taxon>Ciliophora</taxon>
        <taxon>Intramacronucleata</taxon>
        <taxon>Oligohymenophorea</taxon>
        <taxon>Peniculida</taxon>
        <taxon>Parameciidae</taxon>
        <taxon>Paramecium</taxon>
    </lineage>
</organism>
<keyword evidence="2" id="KW-1133">Transmembrane helix</keyword>
<name>A0A8S1JW69_9CILI</name>
<evidence type="ECO:0000313" key="5">
    <source>
        <dbReference type="Proteomes" id="UP000692954"/>
    </source>
</evidence>
<feature type="transmembrane region" description="Helical" evidence="2">
    <location>
        <begin position="619"/>
        <end position="640"/>
    </location>
</feature>
<gene>
    <name evidence="4" type="ORF">PSON_ATCC_30995.1.T0020048</name>
</gene>
<accession>A0A8S1JW69</accession>
<keyword evidence="2" id="KW-0812">Transmembrane</keyword>
<dbReference type="InterPro" id="IPR001841">
    <property type="entry name" value="Znf_RING"/>
</dbReference>
<keyword evidence="5" id="KW-1185">Reference proteome</keyword>
<keyword evidence="2" id="KW-0472">Membrane</keyword>
<protein>
    <recommendedName>
        <fullName evidence="3">RING-type domain-containing protein</fullName>
    </recommendedName>
</protein>
<evidence type="ECO:0000313" key="4">
    <source>
        <dbReference type="EMBL" id="CAD8046751.1"/>
    </source>
</evidence>
<comment type="caution">
    <text evidence="4">The sequence shown here is derived from an EMBL/GenBank/DDBJ whole genome shotgun (WGS) entry which is preliminary data.</text>
</comment>
<evidence type="ECO:0000256" key="1">
    <source>
        <dbReference type="PROSITE-ProRule" id="PRU00175"/>
    </source>
</evidence>
<reference evidence="4" key="1">
    <citation type="submission" date="2021-01" db="EMBL/GenBank/DDBJ databases">
        <authorList>
            <consortium name="Genoscope - CEA"/>
            <person name="William W."/>
        </authorList>
    </citation>
    <scope>NUCLEOTIDE SEQUENCE</scope>
</reference>
<keyword evidence="1" id="KW-0863">Zinc-finger</keyword>